<dbReference type="AlphaFoldDB" id="A0AAN7B219"/>
<evidence type="ECO:0000256" key="5">
    <source>
        <dbReference type="SAM" id="MobiDB-lite"/>
    </source>
</evidence>
<keyword evidence="9" id="KW-1185">Reference proteome</keyword>
<feature type="domain" description="RING-type" evidence="7">
    <location>
        <begin position="131"/>
        <end position="173"/>
    </location>
</feature>
<comment type="caution">
    <text evidence="8">The sequence shown here is derived from an EMBL/GenBank/DDBJ whole genome shotgun (WGS) entry which is preliminary data.</text>
</comment>
<dbReference type="Proteomes" id="UP001301769">
    <property type="component" value="Unassembled WGS sequence"/>
</dbReference>
<evidence type="ECO:0000256" key="1">
    <source>
        <dbReference type="ARBA" id="ARBA00022723"/>
    </source>
</evidence>
<sequence length="203" mass="21908">MAPTDPNPANTSSSADIPATSAVCIAIALTIGIVACLCQRRVNRLTVLRETGPSRPSQASSGLDTKALDAIPIITYRENSPPQEMEPTKASPSQHDRGRFPWSPCRHVSHKNTPQDGGNVHPMSGLKSSSCAICTEDLVDGSQVRSLPCGHCFHPACVESWLLGFSTTCPLCRVDLRTAVQAPHESLVRWPCKVVIKYHRSEG</sequence>
<evidence type="ECO:0000256" key="4">
    <source>
        <dbReference type="PROSITE-ProRule" id="PRU00175"/>
    </source>
</evidence>
<name>A0AAN7B219_9PEZI</name>
<organism evidence="8 9">
    <name type="scientific">Rhypophila decipiens</name>
    <dbReference type="NCBI Taxonomy" id="261697"/>
    <lineage>
        <taxon>Eukaryota</taxon>
        <taxon>Fungi</taxon>
        <taxon>Dikarya</taxon>
        <taxon>Ascomycota</taxon>
        <taxon>Pezizomycotina</taxon>
        <taxon>Sordariomycetes</taxon>
        <taxon>Sordariomycetidae</taxon>
        <taxon>Sordariales</taxon>
        <taxon>Naviculisporaceae</taxon>
        <taxon>Rhypophila</taxon>
    </lineage>
</organism>
<dbReference type="EMBL" id="MU858297">
    <property type="protein sequence ID" value="KAK4207399.1"/>
    <property type="molecule type" value="Genomic_DNA"/>
</dbReference>
<dbReference type="PANTHER" id="PTHR45798">
    <property type="entry name" value="RING-H2 FINGER PROTEIN ATL61-RELATED-RELATED"/>
    <property type="match status" value="1"/>
</dbReference>
<evidence type="ECO:0000259" key="7">
    <source>
        <dbReference type="PROSITE" id="PS50089"/>
    </source>
</evidence>
<keyword evidence="6" id="KW-0472">Membrane</keyword>
<dbReference type="Gene3D" id="3.30.40.10">
    <property type="entry name" value="Zinc/RING finger domain, C3HC4 (zinc finger)"/>
    <property type="match status" value="1"/>
</dbReference>
<dbReference type="PANTHER" id="PTHR45798:SF97">
    <property type="entry name" value="ALCOHOL-SENSITIVE RING FINGER PROTEIN 1"/>
    <property type="match status" value="1"/>
</dbReference>
<keyword evidence="2 4" id="KW-0863">Zinc-finger</keyword>
<dbReference type="InterPro" id="IPR013083">
    <property type="entry name" value="Znf_RING/FYVE/PHD"/>
</dbReference>
<dbReference type="Pfam" id="PF13639">
    <property type="entry name" value="zf-RING_2"/>
    <property type="match status" value="1"/>
</dbReference>
<evidence type="ECO:0000256" key="3">
    <source>
        <dbReference type="ARBA" id="ARBA00022833"/>
    </source>
</evidence>
<keyword evidence="6" id="KW-0812">Transmembrane</keyword>
<keyword evidence="1" id="KW-0479">Metal-binding</keyword>
<dbReference type="GO" id="GO:0008270">
    <property type="term" value="F:zinc ion binding"/>
    <property type="evidence" value="ECO:0007669"/>
    <property type="project" value="UniProtKB-KW"/>
</dbReference>
<dbReference type="PROSITE" id="PS50089">
    <property type="entry name" value="ZF_RING_2"/>
    <property type="match status" value="1"/>
</dbReference>
<accession>A0AAN7B219</accession>
<reference evidence="8" key="1">
    <citation type="journal article" date="2023" name="Mol. Phylogenet. Evol.">
        <title>Genome-scale phylogeny and comparative genomics of the fungal order Sordariales.</title>
        <authorList>
            <person name="Hensen N."/>
            <person name="Bonometti L."/>
            <person name="Westerberg I."/>
            <person name="Brannstrom I.O."/>
            <person name="Guillou S."/>
            <person name="Cros-Aarteil S."/>
            <person name="Calhoun S."/>
            <person name="Haridas S."/>
            <person name="Kuo A."/>
            <person name="Mondo S."/>
            <person name="Pangilinan J."/>
            <person name="Riley R."/>
            <person name="LaButti K."/>
            <person name="Andreopoulos B."/>
            <person name="Lipzen A."/>
            <person name="Chen C."/>
            <person name="Yan M."/>
            <person name="Daum C."/>
            <person name="Ng V."/>
            <person name="Clum A."/>
            <person name="Steindorff A."/>
            <person name="Ohm R.A."/>
            <person name="Martin F."/>
            <person name="Silar P."/>
            <person name="Natvig D.O."/>
            <person name="Lalanne C."/>
            <person name="Gautier V."/>
            <person name="Ament-Velasquez S.L."/>
            <person name="Kruys A."/>
            <person name="Hutchinson M.I."/>
            <person name="Powell A.J."/>
            <person name="Barry K."/>
            <person name="Miller A.N."/>
            <person name="Grigoriev I.V."/>
            <person name="Debuchy R."/>
            <person name="Gladieux P."/>
            <person name="Hiltunen Thoren M."/>
            <person name="Johannesson H."/>
        </authorList>
    </citation>
    <scope>NUCLEOTIDE SEQUENCE</scope>
    <source>
        <strain evidence="8">PSN293</strain>
    </source>
</reference>
<evidence type="ECO:0000313" key="8">
    <source>
        <dbReference type="EMBL" id="KAK4207399.1"/>
    </source>
</evidence>
<evidence type="ECO:0000256" key="2">
    <source>
        <dbReference type="ARBA" id="ARBA00022771"/>
    </source>
</evidence>
<feature type="transmembrane region" description="Helical" evidence="6">
    <location>
        <begin position="20"/>
        <end position="38"/>
    </location>
</feature>
<proteinExistence type="predicted"/>
<feature type="region of interest" description="Disordered" evidence="5">
    <location>
        <begin position="77"/>
        <end position="97"/>
    </location>
</feature>
<keyword evidence="3" id="KW-0862">Zinc</keyword>
<dbReference type="InterPro" id="IPR001841">
    <property type="entry name" value="Znf_RING"/>
</dbReference>
<dbReference type="InterPro" id="IPR052788">
    <property type="entry name" value="RING-type_E3_ligase_ATL"/>
</dbReference>
<gene>
    <name evidence="8" type="ORF">QBC37DRAFT_95894</name>
</gene>
<dbReference type="SMART" id="SM00184">
    <property type="entry name" value="RING"/>
    <property type="match status" value="1"/>
</dbReference>
<keyword evidence="6" id="KW-1133">Transmembrane helix</keyword>
<protein>
    <recommendedName>
        <fullName evidence="7">RING-type domain-containing protein</fullName>
    </recommendedName>
</protein>
<reference evidence="8" key="2">
    <citation type="submission" date="2023-05" db="EMBL/GenBank/DDBJ databases">
        <authorList>
            <consortium name="Lawrence Berkeley National Laboratory"/>
            <person name="Steindorff A."/>
            <person name="Hensen N."/>
            <person name="Bonometti L."/>
            <person name="Westerberg I."/>
            <person name="Brannstrom I.O."/>
            <person name="Guillou S."/>
            <person name="Cros-Aarteil S."/>
            <person name="Calhoun S."/>
            <person name="Haridas S."/>
            <person name="Kuo A."/>
            <person name="Mondo S."/>
            <person name="Pangilinan J."/>
            <person name="Riley R."/>
            <person name="Labutti K."/>
            <person name="Andreopoulos B."/>
            <person name="Lipzen A."/>
            <person name="Chen C."/>
            <person name="Yanf M."/>
            <person name="Daum C."/>
            <person name="Ng V."/>
            <person name="Clum A."/>
            <person name="Ohm R."/>
            <person name="Martin F."/>
            <person name="Silar P."/>
            <person name="Natvig D."/>
            <person name="Lalanne C."/>
            <person name="Gautier V."/>
            <person name="Ament-Velasquez S.L."/>
            <person name="Kruys A."/>
            <person name="Hutchinson M.I."/>
            <person name="Powell A.J."/>
            <person name="Barry K."/>
            <person name="Miller A.N."/>
            <person name="Grigoriev I.V."/>
            <person name="Debuchy R."/>
            <person name="Gladieux P."/>
            <person name="Thoren M.H."/>
            <person name="Johannesson H."/>
        </authorList>
    </citation>
    <scope>NUCLEOTIDE SEQUENCE</scope>
    <source>
        <strain evidence="8">PSN293</strain>
    </source>
</reference>
<evidence type="ECO:0000256" key="6">
    <source>
        <dbReference type="SAM" id="Phobius"/>
    </source>
</evidence>
<dbReference type="SUPFAM" id="SSF57850">
    <property type="entry name" value="RING/U-box"/>
    <property type="match status" value="1"/>
</dbReference>
<evidence type="ECO:0000313" key="9">
    <source>
        <dbReference type="Proteomes" id="UP001301769"/>
    </source>
</evidence>